<dbReference type="GO" id="GO:0046872">
    <property type="term" value="F:metal ion binding"/>
    <property type="evidence" value="ECO:0007669"/>
    <property type="project" value="UniProtKB-KW"/>
</dbReference>
<dbReference type="OrthoDB" id="9759982at2"/>
<evidence type="ECO:0000313" key="7">
    <source>
        <dbReference type="EMBL" id="EGD46403.1"/>
    </source>
</evidence>
<comment type="caution">
    <text evidence="7">The sequence shown here is derived from an EMBL/GenBank/DDBJ whole genome shotgun (WGS) entry which is preliminary data.</text>
</comment>
<protein>
    <recommendedName>
        <fullName evidence="9">FAD dependent oxidoreductase</fullName>
    </recommendedName>
</protein>
<keyword evidence="4" id="KW-0408">Iron</keyword>
<reference evidence="7" key="1">
    <citation type="submission" date="2009-07" db="EMBL/GenBank/DDBJ databases">
        <authorList>
            <consortium name="US DOE Joint Genome Institute (JGI-PGF)"/>
            <person name="Lucas S."/>
            <person name="Copeland A."/>
            <person name="Lapidus A."/>
            <person name="Glavina del Rio T."/>
            <person name="Tice H."/>
            <person name="Bruce D."/>
            <person name="Goodwin L."/>
            <person name="Pitluck S."/>
            <person name="Larimer F."/>
            <person name="Land M.L."/>
            <person name="Mouttaki H."/>
            <person name="He Z."/>
            <person name="Zhou J."/>
            <person name="Hemme C.L."/>
        </authorList>
    </citation>
    <scope>NUCLEOTIDE SEQUENCE [LARGE SCALE GENOMIC DNA]</scope>
    <source>
        <strain evidence="7">DSM 2782</strain>
    </source>
</reference>
<dbReference type="Pfam" id="PF12831">
    <property type="entry name" value="FAD_oxidored"/>
    <property type="match status" value="1"/>
</dbReference>
<keyword evidence="5" id="KW-0411">Iron-sulfur</keyword>
<dbReference type="EMBL" id="ACXX02000014">
    <property type="protein sequence ID" value="EGD46403.1"/>
    <property type="molecule type" value="Genomic_DNA"/>
</dbReference>
<evidence type="ECO:0000313" key="8">
    <source>
        <dbReference type="Proteomes" id="UP000003860"/>
    </source>
</evidence>
<dbReference type="InterPro" id="IPR036188">
    <property type="entry name" value="FAD/NAD-bd_sf"/>
</dbReference>
<dbReference type="Proteomes" id="UP000003860">
    <property type="component" value="Unassembled WGS sequence"/>
</dbReference>
<sequence>MKKKTKPTTKLDKRIDILVRVVLVLTIAIVVFFFAIRPMIFKKDYYFEAGEDVTLDNLGSDKGSDNYDIAVIGDGIDAISAALGATDVGAKTLLICSDKELGSQLGGSYDTSWSPDVTPTGINVSSDIFKEIRYKSGEALNIGNYLKTIKEMVSKEKRLDVIYDSRINEMEIQGGEVQKIEVNTPNGKRTITAKKYIDATKEGEILKKGNVPYSSGYTDIGIKNLFPPVYLNFMVSGVDYKQVEKLINEQKMLISSLLKQYNISNSNVSLSGFNITDQGNNKVLIEGITVKNIDLQNEKMIKEYYNIASKECMDLFQYLKLNLEPFKNSGGLSIATQFIRPSAYHFKGLYNLTLGDILTGKRFSDRISTASRPVTMTMEDGNGYIICNPKIFYIPLRSIIPQGLTNVLMTGDKISCSSLVQSAINSNSSKSGMGYAAGIISAYSISKKIDIPHIVEDYNLDTQTEVEKVLRKKGIFMSDIKEDLTSLTSDWSYPYAEKLLNAGLLSAGITNDLKFNKKAKSQDFAYIILNGVVRTAPDKYNYDFDTALRVYLKNEPLTKDKLAQILLDVAGKKVTNKKYYDEACKQGVIDETLIKKLKNKIDVEYSEMYYAAVKAIEKITGKAMK</sequence>
<dbReference type="STRING" id="588581.Cpap_0342"/>
<dbReference type="InterPro" id="IPR039650">
    <property type="entry name" value="HdrA-like"/>
</dbReference>
<keyword evidence="2" id="KW-0479">Metal-binding</keyword>
<dbReference type="eggNOG" id="COG0644">
    <property type="taxonomic scope" value="Bacteria"/>
</dbReference>
<organism evidence="7 8">
    <name type="scientific">Ruminiclostridium papyrosolvens DSM 2782</name>
    <dbReference type="NCBI Taxonomy" id="588581"/>
    <lineage>
        <taxon>Bacteria</taxon>
        <taxon>Bacillati</taxon>
        <taxon>Bacillota</taxon>
        <taxon>Clostridia</taxon>
        <taxon>Eubacteriales</taxon>
        <taxon>Oscillospiraceae</taxon>
        <taxon>Ruminiclostridium</taxon>
    </lineage>
</organism>
<dbReference type="SUPFAM" id="SSF51905">
    <property type="entry name" value="FAD/NAD(P)-binding domain"/>
    <property type="match status" value="1"/>
</dbReference>
<evidence type="ECO:0000256" key="2">
    <source>
        <dbReference type="ARBA" id="ARBA00022723"/>
    </source>
</evidence>
<evidence type="ECO:0000256" key="5">
    <source>
        <dbReference type="ARBA" id="ARBA00023014"/>
    </source>
</evidence>
<keyword evidence="1" id="KW-0004">4Fe-4S</keyword>
<dbReference type="PANTHER" id="PTHR43498:SF1">
    <property type="entry name" value="COB--COM HETERODISULFIDE REDUCTASE IRON-SULFUR SUBUNIT A"/>
    <property type="match status" value="1"/>
</dbReference>
<proteinExistence type="predicted"/>
<name>F1TGS2_9FIRM</name>
<gene>
    <name evidence="7" type="ORF">Cpap_0342</name>
</gene>
<dbReference type="GO" id="GO:0051539">
    <property type="term" value="F:4 iron, 4 sulfur cluster binding"/>
    <property type="evidence" value="ECO:0007669"/>
    <property type="project" value="UniProtKB-KW"/>
</dbReference>
<dbReference type="AlphaFoldDB" id="F1TGS2"/>
<evidence type="ECO:0000256" key="6">
    <source>
        <dbReference type="SAM" id="Phobius"/>
    </source>
</evidence>
<dbReference type="PANTHER" id="PTHR43498">
    <property type="entry name" value="FERREDOXIN:COB-COM HETERODISULFIDE REDUCTASE SUBUNIT A"/>
    <property type="match status" value="1"/>
</dbReference>
<evidence type="ECO:0000256" key="4">
    <source>
        <dbReference type="ARBA" id="ARBA00023004"/>
    </source>
</evidence>
<dbReference type="RefSeq" id="WP_004621437.1">
    <property type="nucleotide sequence ID" value="NZ_ACXX02000014.1"/>
</dbReference>
<keyword evidence="6" id="KW-0472">Membrane</keyword>
<keyword evidence="3" id="KW-0560">Oxidoreductase</keyword>
<keyword evidence="6" id="KW-0812">Transmembrane</keyword>
<feature type="transmembrane region" description="Helical" evidence="6">
    <location>
        <begin position="21"/>
        <end position="40"/>
    </location>
</feature>
<accession>F1TGS2</accession>
<evidence type="ECO:0008006" key="9">
    <source>
        <dbReference type="Google" id="ProtNLM"/>
    </source>
</evidence>
<evidence type="ECO:0000256" key="1">
    <source>
        <dbReference type="ARBA" id="ARBA00022485"/>
    </source>
</evidence>
<evidence type="ECO:0000256" key="3">
    <source>
        <dbReference type="ARBA" id="ARBA00023002"/>
    </source>
</evidence>
<keyword evidence="8" id="KW-1185">Reference proteome</keyword>
<keyword evidence="6" id="KW-1133">Transmembrane helix</keyword>
<reference evidence="7" key="2">
    <citation type="submission" date="2011-01" db="EMBL/GenBank/DDBJ databases">
        <title>The Non-contiguous Finished genome of Clostridium papyrosolvens.</title>
        <authorList>
            <person name="Lucas S."/>
            <person name="Copeland A."/>
            <person name="Lapidus A."/>
            <person name="Cheng J.-F."/>
            <person name="Goodwin L."/>
            <person name="Pitluck S."/>
            <person name="Misra M."/>
            <person name="Chertkov O."/>
            <person name="Detter J.C."/>
            <person name="Han C."/>
            <person name="Tapia R."/>
            <person name="Land M."/>
            <person name="Hauser L."/>
            <person name="Kyrpides N."/>
            <person name="Ivanova N."/>
            <person name="Pagani I."/>
            <person name="Mouttaki H."/>
            <person name="He Z."/>
            <person name="Zhou J."/>
            <person name="Hemme C.L."/>
            <person name="Woyke T."/>
        </authorList>
    </citation>
    <scope>NUCLEOTIDE SEQUENCE [LARGE SCALE GENOMIC DNA]</scope>
    <source>
        <strain evidence="7">DSM 2782</strain>
    </source>
</reference>
<dbReference type="GO" id="GO:0016491">
    <property type="term" value="F:oxidoreductase activity"/>
    <property type="evidence" value="ECO:0007669"/>
    <property type="project" value="UniProtKB-KW"/>
</dbReference>
<dbReference type="Gene3D" id="3.50.50.60">
    <property type="entry name" value="FAD/NAD(P)-binding domain"/>
    <property type="match status" value="1"/>
</dbReference>